<organism evidence="10 11">
    <name type="scientific">Onishia taeanensis</name>
    <dbReference type="NCBI Taxonomy" id="284577"/>
    <lineage>
        <taxon>Bacteria</taxon>
        <taxon>Pseudomonadati</taxon>
        <taxon>Pseudomonadota</taxon>
        <taxon>Gammaproteobacteria</taxon>
        <taxon>Oceanospirillales</taxon>
        <taxon>Halomonadaceae</taxon>
        <taxon>Onishia</taxon>
    </lineage>
</organism>
<evidence type="ECO:0000256" key="4">
    <source>
        <dbReference type="ARBA" id="ARBA00022692"/>
    </source>
</evidence>
<dbReference type="GO" id="GO:1990961">
    <property type="term" value="P:xenobiotic detoxification by transmembrane export across the plasma membrane"/>
    <property type="evidence" value="ECO:0007669"/>
    <property type="project" value="UniProtKB-ARBA"/>
</dbReference>
<keyword evidence="4 8" id="KW-0812">Transmembrane</keyword>
<dbReference type="InterPro" id="IPR037185">
    <property type="entry name" value="EmrE-like"/>
</dbReference>
<keyword evidence="3" id="KW-1003">Cell membrane</keyword>
<dbReference type="GO" id="GO:0031460">
    <property type="term" value="P:glycine betaine transport"/>
    <property type="evidence" value="ECO:0007669"/>
    <property type="project" value="TreeGrafter"/>
</dbReference>
<dbReference type="GO" id="GO:0015199">
    <property type="term" value="F:amino-acid betaine transmembrane transporter activity"/>
    <property type="evidence" value="ECO:0007669"/>
    <property type="project" value="TreeGrafter"/>
</dbReference>
<accession>A0A1G7SUB7</accession>
<evidence type="ECO:0000256" key="6">
    <source>
        <dbReference type="ARBA" id="ARBA00023136"/>
    </source>
</evidence>
<protein>
    <submittedName>
        <fullName evidence="10">Small multidrug resistance pump</fullName>
    </submittedName>
</protein>
<dbReference type="Proteomes" id="UP000198641">
    <property type="component" value="Unassembled WGS sequence"/>
</dbReference>
<evidence type="ECO:0000313" key="11">
    <source>
        <dbReference type="Proteomes" id="UP000198641"/>
    </source>
</evidence>
<dbReference type="EMBL" id="FNCI01000007">
    <property type="protein sequence ID" value="SDG25870.1"/>
    <property type="molecule type" value="Genomic_DNA"/>
</dbReference>
<dbReference type="PANTHER" id="PTHR30561:SF1">
    <property type="entry name" value="MULTIDRUG TRANSPORTER EMRE"/>
    <property type="match status" value="1"/>
</dbReference>
<sequence length="109" mass="11519">MTYVFLALAIVAEVVGTSALKASQEFSRFWPSVLVVVCYGLAFYLLSLALRTLPVGIAYAFWAGLGIVLVTLIGIVVYGERPDLPAVVGLGMIIGGVVVIQVFSSVSSH</sequence>
<dbReference type="GO" id="GO:0015220">
    <property type="term" value="F:choline transmembrane transporter activity"/>
    <property type="evidence" value="ECO:0007669"/>
    <property type="project" value="TreeGrafter"/>
</dbReference>
<keyword evidence="6 9" id="KW-0472">Membrane</keyword>
<evidence type="ECO:0000256" key="3">
    <source>
        <dbReference type="ARBA" id="ARBA00022475"/>
    </source>
</evidence>
<dbReference type="FunFam" id="1.10.3730.20:FF:000001">
    <property type="entry name" value="Quaternary ammonium compound resistance transporter SugE"/>
    <property type="match status" value="1"/>
</dbReference>
<dbReference type="Gene3D" id="1.10.3730.20">
    <property type="match status" value="1"/>
</dbReference>
<dbReference type="SUPFAM" id="SSF103481">
    <property type="entry name" value="Multidrug resistance efflux transporter EmrE"/>
    <property type="match status" value="1"/>
</dbReference>
<dbReference type="AlphaFoldDB" id="A0A1G7SUB7"/>
<name>A0A1G7SUB7_9GAMM</name>
<dbReference type="OrthoDB" id="9808638at2"/>
<comment type="subcellular location">
    <subcellularLocation>
        <location evidence="1 8">Cell membrane</location>
        <topology evidence="1 8">Multi-pass membrane protein</topology>
    </subcellularLocation>
</comment>
<evidence type="ECO:0000256" key="5">
    <source>
        <dbReference type="ARBA" id="ARBA00022989"/>
    </source>
</evidence>
<feature type="transmembrane region" description="Helical" evidence="9">
    <location>
        <begin position="84"/>
        <end position="103"/>
    </location>
</feature>
<evidence type="ECO:0000256" key="2">
    <source>
        <dbReference type="ARBA" id="ARBA00022448"/>
    </source>
</evidence>
<dbReference type="InterPro" id="IPR000390">
    <property type="entry name" value="Small_drug/metabolite_transptr"/>
</dbReference>
<keyword evidence="11" id="KW-1185">Reference proteome</keyword>
<dbReference type="GO" id="GO:0015297">
    <property type="term" value="F:antiporter activity"/>
    <property type="evidence" value="ECO:0007669"/>
    <property type="project" value="TreeGrafter"/>
</dbReference>
<keyword evidence="2" id="KW-0813">Transport</keyword>
<dbReference type="STRING" id="284577.SAMN05216571_107118"/>
<evidence type="ECO:0000256" key="1">
    <source>
        <dbReference type="ARBA" id="ARBA00004651"/>
    </source>
</evidence>
<dbReference type="InterPro" id="IPR045324">
    <property type="entry name" value="Small_multidrug_res"/>
</dbReference>
<dbReference type="Pfam" id="PF00893">
    <property type="entry name" value="Multi_Drug_Res"/>
    <property type="match status" value="1"/>
</dbReference>
<dbReference type="GO" id="GO:0005886">
    <property type="term" value="C:plasma membrane"/>
    <property type="evidence" value="ECO:0007669"/>
    <property type="project" value="UniProtKB-SubCell"/>
</dbReference>
<reference evidence="10 11" key="1">
    <citation type="submission" date="2016-10" db="EMBL/GenBank/DDBJ databases">
        <authorList>
            <person name="de Groot N.N."/>
        </authorList>
    </citation>
    <scope>NUCLEOTIDE SEQUENCE [LARGE SCALE GENOMIC DNA]</scope>
    <source>
        <strain evidence="10 11">BH539</strain>
    </source>
</reference>
<evidence type="ECO:0000313" key="10">
    <source>
        <dbReference type="EMBL" id="SDG25870.1"/>
    </source>
</evidence>
<feature type="transmembrane region" description="Helical" evidence="9">
    <location>
        <begin position="29"/>
        <end position="50"/>
    </location>
</feature>
<dbReference type="PANTHER" id="PTHR30561">
    <property type="entry name" value="SMR FAMILY PROTON-DEPENDENT DRUG EFFLUX TRANSPORTER SUGE"/>
    <property type="match status" value="1"/>
</dbReference>
<evidence type="ECO:0000256" key="7">
    <source>
        <dbReference type="ARBA" id="ARBA00038032"/>
    </source>
</evidence>
<comment type="similarity">
    <text evidence="7 8">Belongs to the drug/metabolite transporter (DMT) superfamily. Small multidrug resistance (SMR) (TC 2.A.7.1) family.</text>
</comment>
<dbReference type="RefSeq" id="WP_092525939.1">
    <property type="nucleotide sequence ID" value="NZ_FNCI01000007.1"/>
</dbReference>
<proteinExistence type="inferred from homology"/>
<feature type="transmembrane region" description="Helical" evidence="9">
    <location>
        <begin position="57"/>
        <end position="78"/>
    </location>
</feature>
<evidence type="ECO:0000256" key="8">
    <source>
        <dbReference type="RuleBase" id="RU003942"/>
    </source>
</evidence>
<keyword evidence="5 9" id="KW-1133">Transmembrane helix</keyword>
<gene>
    <name evidence="10" type="ORF">SAMN05216571_107118</name>
</gene>
<evidence type="ECO:0000256" key="9">
    <source>
        <dbReference type="SAM" id="Phobius"/>
    </source>
</evidence>